<dbReference type="InterPro" id="IPR027417">
    <property type="entry name" value="P-loop_NTPase"/>
</dbReference>
<feature type="domain" description="AAA" evidence="1">
    <location>
        <begin position="2"/>
        <end position="178"/>
    </location>
</feature>
<dbReference type="InterPro" id="IPR025669">
    <property type="entry name" value="AAA_dom"/>
</dbReference>
<protein>
    <submittedName>
        <fullName evidence="2">ParA family protein</fullName>
    </submittedName>
</protein>
<evidence type="ECO:0000313" key="2">
    <source>
        <dbReference type="EMBL" id="QNO18920.1"/>
    </source>
</evidence>
<keyword evidence="3" id="KW-1185">Reference proteome</keyword>
<accession>A0A7G9WJQ8</accession>
<reference evidence="2 3" key="1">
    <citation type="submission" date="2020-08" db="EMBL/GenBank/DDBJ databases">
        <authorList>
            <person name="Ren C."/>
            <person name="Gu Y."/>
            <person name="Xu Y."/>
        </authorList>
    </citation>
    <scope>NUCLEOTIDE SEQUENCE [LARGE SCALE GENOMIC DNA]</scope>
    <source>
        <strain evidence="2 3">LBM18003</strain>
    </source>
</reference>
<dbReference type="PANTHER" id="PTHR13696:SF52">
    <property type="entry name" value="PARA FAMILY PROTEIN CT_582"/>
    <property type="match status" value="1"/>
</dbReference>
<dbReference type="Proteomes" id="UP000516046">
    <property type="component" value="Chromosome"/>
</dbReference>
<sequence>MSKIIAVAIEKGGVGKTTTALNIGAGLHLLKKSVLLVDLDQQGHLSRWLGYQPDGKPTVSELIYQEVSGIRSNDDSLFIRHSDREDIDYIPANKMLGGIYAVLGNDGQSNTVLDRIFHRDFFSQYDYILFDCPTAVDNLLVSNALKCSDKLLLPVQAEKFAYDCIPQMLQRYMAIKQTQDVKPYLAGMLVTMYSRQTKMSNEVFAALQESYGSLVFSEPVPMLQEARNSTDDDNALCGSLVHRKSSRVGQAYLAAAKRIAGDKK</sequence>
<dbReference type="PANTHER" id="PTHR13696">
    <property type="entry name" value="P-LOOP CONTAINING NUCLEOSIDE TRIPHOSPHATE HYDROLASE"/>
    <property type="match status" value="1"/>
</dbReference>
<evidence type="ECO:0000259" key="1">
    <source>
        <dbReference type="Pfam" id="PF13614"/>
    </source>
</evidence>
<dbReference type="InterPro" id="IPR050678">
    <property type="entry name" value="DNA_Partitioning_ATPase"/>
</dbReference>
<gene>
    <name evidence="2" type="ORF">H6X83_04635</name>
</gene>
<dbReference type="RefSeq" id="WP_212507989.1">
    <property type="nucleotide sequence ID" value="NZ_CP060696.1"/>
</dbReference>
<dbReference type="CDD" id="cd02042">
    <property type="entry name" value="ParAB_family"/>
    <property type="match status" value="1"/>
</dbReference>
<dbReference type="EMBL" id="CP060696">
    <property type="protein sequence ID" value="QNO18920.1"/>
    <property type="molecule type" value="Genomic_DNA"/>
</dbReference>
<dbReference type="AlphaFoldDB" id="A0A7G9WJQ8"/>
<name>A0A7G9WJQ8_9FIRM</name>
<organism evidence="2 3">
    <name type="scientific">Caproicibacterium amylolyticum</name>
    <dbReference type="NCBI Taxonomy" id="2766537"/>
    <lineage>
        <taxon>Bacteria</taxon>
        <taxon>Bacillati</taxon>
        <taxon>Bacillota</taxon>
        <taxon>Clostridia</taxon>
        <taxon>Eubacteriales</taxon>
        <taxon>Oscillospiraceae</taxon>
        <taxon>Caproicibacterium</taxon>
    </lineage>
</organism>
<evidence type="ECO:0000313" key="3">
    <source>
        <dbReference type="Proteomes" id="UP000516046"/>
    </source>
</evidence>
<dbReference type="Pfam" id="PF13614">
    <property type="entry name" value="AAA_31"/>
    <property type="match status" value="1"/>
</dbReference>
<dbReference type="SUPFAM" id="SSF52540">
    <property type="entry name" value="P-loop containing nucleoside triphosphate hydrolases"/>
    <property type="match status" value="1"/>
</dbReference>
<proteinExistence type="predicted"/>
<dbReference type="KEGG" id="caml:H6X83_04635"/>
<dbReference type="Gene3D" id="3.40.50.300">
    <property type="entry name" value="P-loop containing nucleotide triphosphate hydrolases"/>
    <property type="match status" value="1"/>
</dbReference>